<evidence type="ECO:0000313" key="3">
    <source>
        <dbReference type="Proteomes" id="UP001578633"/>
    </source>
</evidence>
<accession>A0ABR3UI21</accession>
<evidence type="ECO:0000313" key="2">
    <source>
        <dbReference type="EMBL" id="KAL1795882.1"/>
    </source>
</evidence>
<sequence length="210" mass="23543">MSNIMTIADLKVHFAKSTTLLSSSNTSLKATSTSITKAEKMLPKIDAAIIKLDEDATKLQESQHNLKAAVQSPEMAATAAALEHALLKIRVLELRNKEMTEEKTRYQKKYNEAAIEAFRAKKENKSLAKIVDEQNVAIEDIRSEVAVYIKESEESIMRREASHEAYVEELEASHGAYAAELEELLEVQRTEKYAKADRIQCVASSLLWSN</sequence>
<reference evidence="2 3" key="1">
    <citation type="submission" date="2024-09" db="EMBL/GenBank/DDBJ databases">
        <title>T2T genomes of carrot and Alternaria dauci and their utility for understanding host-pathogen interaction during carrot leaf blight disease.</title>
        <authorList>
            <person name="Liu W."/>
            <person name="Xu S."/>
            <person name="Ou C."/>
            <person name="Liu X."/>
            <person name="Zhuang F."/>
            <person name="Deng X.W."/>
        </authorList>
    </citation>
    <scope>NUCLEOTIDE SEQUENCE [LARGE SCALE GENOMIC DNA]</scope>
    <source>
        <strain evidence="2 3">A2016</strain>
    </source>
</reference>
<evidence type="ECO:0008006" key="4">
    <source>
        <dbReference type="Google" id="ProtNLM"/>
    </source>
</evidence>
<keyword evidence="3" id="KW-1185">Reference proteome</keyword>
<keyword evidence="1" id="KW-0175">Coiled coil</keyword>
<evidence type="ECO:0000256" key="1">
    <source>
        <dbReference type="SAM" id="Coils"/>
    </source>
</evidence>
<feature type="coiled-coil region" evidence="1">
    <location>
        <begin position="82"/>
        <end position="116"/>
    </location>
</feature>
<gene>
    <name evidence="2" type="ORF">ACET3X_006106</name>
</gene>
<proteinExistence type="predicted"/>
<dbReference type="Proteomes" id="UP001578633">
    <property type="component" value="Chromosome 5"/>
</dbReference>
<dbReference type="GeneID" id="96086428"/>
<dbReference type="EMBL" id="JBHGVX010000005">
    <property type="protein sequence ID" value="KAL1795882.1"/>
    <property type="molecule type" value="Genomic_DNA"/>
</dbReference>
<comment type="caution">
    <text evidence="2">The sequence shown here is derived from an EMBL/GenBank/DDBJ whole genome shotgun (WGS) entry which is preliminary data.</text>
</comment>
<organism evidence="2 3">
    <name type="scientific">Alternaria dauci</name>
    <dbReference type="NCBI Taxonomy" id="48095"/>
    <lineage>
        <taxon>Eukaryota</taxon>
        <taxon>Fungi</taxon>
        <taxon>Dikarya</taxon>
        <taxon>Ascomycota</taxon>
        <taxon>Pezizomycotina</taxon>
        <taxon>Dothideomycetes</taxon>
        <taxon>Pleosporomycetidae</taxon>
        <taxon>Pleosporales</taxon>
        <taxon>Pleosporineae</taxon>
        <taxon>Pleosporaceae</taxon>
        <taxon>Alternaria</taxon>
        <taxon>Alternaria sect. Porri</taxon>
    </lineage>
</organism>
<protein>
    <recommendedName>
        <fullName evidence="4">Nuf2 DHR10-like domain-containing protein</fullName>
    </recommendedName>
</protein>
<name>A0ABR3UI21_9PLEO</name>
<dbReference type="RefSeq" id="XP_069306466.1">
    <property type="nucleotide sequence ID" value="XM_069452281.1"/>
</dbReference>